<dbReference type="AlphaFoldDB" id="A0A923FYL1"/>
<dbReference type="SUPFAM" id="SSF55874">
    <property type="entry name" value="ATPase domain of HSP90 chaperone/DNA topoisomerase II/histidine kinase"/>
    <property type="match status" value="1"/>
</dbReference>
<comment type="caution">
    <text evidence="7">The sequence shown here is derived from an EMBL/GenBank/DDBJ whole genome shotgun (WGS) entry which is preliminary data.</text>
</comment>
<dbReference type="PROSITE" id="PS50110">
    <property type="entry name" value="RESPONSE_REGULATORY"/>
    <property type="match status" value="1"/>
</dbReference>
<dbReference type="Gene3D" id="3.40.50.2300">
    <property type="match status" value="1"/>
</dbReference>
<evidence type="ECO:0000259" key="6">
    <source>
        <dbReference type="PROSITE" id="PS50110"/>
    </source>
</evidence>
<dbReference type="SMART" id="SM00388">
    <property type="entry name" value="HisKA"/>
    <property type="match status" value="1"/>
</dbReference>
<reference evidence="7" key="1">
    <citation type="journal article" date="2020" name="Microorganisms">
        <title>Reliable Identification of Environmental Pseudomonas Isolates Using the rpoD Gene.</title>
        <authorList>
            <consortium name="The Broad Institute Genome Sequencing Platform"/>
            <person name="Girard L."/>
            <person name="Lood C."/>
            <person name="Rokni-Zadeh H."/>
            <person name="van Noort V."/>
            <person name="Lavigne R."/>
            <person name="De Mot R."/>
        </authorList>
    </citation>
    <scope>NUCLEOTIDE SEQUENCE</scope>
    <source>
        <strain evidence="7">SWRI10</strain>
    </source>
</reference>
<organism evidence="7">
    <name type="scientific">Pseudomonas urmiensis</name>
    <dbReference type="NCBI Taxonomy" id="2745493"/>
    <lineage>
        <taxon>Bacteria</taxon>
        <taxon>Pseudomonadati</taxon>
        <taxon>Pseudomonadota</taxon>
        <taxon>Gammaproteobacteria</taxon>
        <taxon>Pseudomonadales</taxon>
        <taxon>Pseudomonadaceae</taxon>
        <taxon>Pseudomonas</taxon>
    </lineage>
</organism>
<evidence type="ECO:0000256" key="1">
    <source>
        <dbReference type="ARBA" id="ARBA00000085"/>
    </source>
</evidence>
<dbReference type="EMBL" id="JABWRE010000002">
    <property type="protein sequence ID" value="MBC3439863.1"/>
    <property type="molecule type" value="Genomic_DNA"/>
</dbReference>
<dbReference type="Proteomes" id="UP000599879">
    <property type="component" value="Unassembled WGS sequence"/>
</dbReference>
<protein>
    <recommendedName>
        <fullName evidence="2">histidine kinase</fullName>
        <ecNumber evidence="2">2.7.13.3</ecNumber>
    </recommendedName>
</protein>
<reference evidence="8" key="3">
    <citation type="submission" date="2021-06" db="EMBL/GenBank/DDBJ databases">
        <title>Updating the genus Pseudomonas: Description of 43 new species and partition of the Pseudomonas putida group.</title>
        <authorList>
            <person name="Girard L."/>
            <person name="Lood C."/>
            <person name="Vandamme P."/>
            <person name="Rokni-Zadeh H."/>
            <person name="Van Noort V."/>
            <person name="Hofte M."/>
            <person name="Lavigne R."/>
            <person name="De Mot R."/>
        </authorList>
    </citation>
    <scope>NUCLEOTIDE SEQUENCE</scope>
    <source>
        <strain evidence="8">SWRI10</strain>
    </source>
</reference>
<dbReference type="InterPro" id="IPR036890">
    <property type="entry name" value="HATPase_C_sf"/>
</dbReference>
<feature type="domain" description="Histidine kinase" evidence="5">
    <location>
        <begin position="174"/>
        <end position="395"/>
    </location>
</feature>
<dbReference type="CDD" id="cd00082">
    <property type="entry name" value="HisKA"/>
    <property type="match status" value="1"/>
</dbReference>
<feature type="domain" description="Response regulatory" evidence="6">
    <location>
        <begin position="417"/>
        <end position="532"/>
    </location>
</feature>
<dbReference type="Pfam" id="PF00072">
    <property type="entry name" value="Response_reg"/>
    <property type="match status" value="1"/>
</dbReference>
<gene>
    <name evidence="8" type="ORF">HU737_007905</name>
    <name evidence="7" type="ORF">HU737_04150</name>
</gene>
<keyword evidence="3 4" id="KW-0597">Phosphoprotein</keyword>
<accession>A0A923FYL1</accession>
<dbReference type="RefSeq" id="WP_186553436.1">
    <property type="nucleotide sequence ID" value="NZ_JABWRE020000001.1"/>
</dbReference>
<dbReference type="PRINTS" id="PR00344">
    <property type="entry name" value="BCTRLSENSOR"/>
</dbReference>
<dbReference type="SMART" id="SM00448">
    <property type="entry name" value="REC"/>
    <property type="match status" value="1"/>
</dbReference>
<dbReference type="InterPro" id="IPR005467">
    <property type="entry name" value="His_kinase_dom"/>
</dbReference>
<name>A0A923FYL1_9PSED</name>
<evidence type="ECO:0000313" key="7">
    <source>
        <dbReference type="EMBL" id="MBC3439863.1"/>
    </source>
</evidence>
<feature type="modified residue" description="4-aspartylphosphate" evidence="4">
    <location>
        <position position="467"/>
    </location>
</feature>
<dbReference type="Gene3D" id="3.30.565.10">
    <property type="entry name" value="Histidine kinase-like ATPase, C-terminal domain"/>
    <property type="match status" value="1"/>
</dbReference>
<dbReference type="InterPro" id="IPR011006">
    <property type="entry name" value="CheY-like_superfamily"/>
</dbReference>
<evidence type="ECO:0000256" key="2">
    <source>
        <dbReference type="ARBA" id="ARBA00012438"/>
    </source>
</evidence>
<dbReference type="InterPro" id="IPR003594">
    <property type="entry name" value="HATPase_dom"/>
</dbReference>
<reference evidence="7" key="2">
    <citation type="submission" date="2020-07" db="EMBL/GenBank/DDBJ databases">
        <authorList>
            <person name="Lood C."/>
            <person name="Girard L."/>
        </authorList>
    </citation>
    <scope>NUCLEOTIDE SEQUENCE</scope>
    <source>
        <strain evidence="7">SWRI10</strain>
    </source>
</reference>
<dbReference type="PANTHER" id="PTHR43065:SF42">
    <property type="entry name" value="TWO-COMPONENT SENSOR PPRA"/>
    <property type="match status" value="1"/>
</dbReference>
<evidence type="ECO:0000256" key="3">
    <source>
        <dbReference type="ARBA" id="ARBA00022553"/>
    </source>
</evidence>
<dbReference type="SUPFAM" id="SSF52172">
    <property type="entry name" value="CheY-like"/>
    <property type="match status" value="1"/>
</dbReference>
<dbReference type="EMBL" id="JABWRE020000001">
    <property type="protein sequence ID" value="MBV4535896.1"/>
    <property type="molecule type" value="Genomic_DNA"/>
</dbReference>
<dbReference type="Pfam" id="PF02518">
    <property type="entry name" value="HATPase_c"/>
    <property type="match status" value="1"/>
</dbReference>
<dbReference type="Gene3D" id="1.10.287.130">
    <property type="match status" value="1"/>
</dbReference>
<dbReference type="InterPro" id="IPR003661">
    <property type="entry name" value="HisK_dim/P_dom"/>
</dbReference>
<evidence type="ECO:0000313" key="8">
    <source>
        <dbReference type="EMBL" id="MBV4535896.1"/>
    </source>
</evidence>
<evidence type="ECO:0000259" key="5">
    <source>
        <dbReference type="PROSITE" id="PS50109"/>
    </source>
</evidence>
<proteinExistence type="predicted"/>
<evidence type="ECO:0000256" key="4">
    <source>
        <dbReference type="PROSITE-ProRule" id="PRU00169"/>
    </source>
</evidence>
<dbReference type="InterPro" id="IPR036097">
    <property type="entry name" value="HisK_dim/P_sf"/>
</dbReference>
<dbReference type="PANTHER" id="PTHR43065">
    <property type="entry name" value="SENSOR HISTIDINE KINASE"/>
    <property type="match status" value="1"/>
</dbReference>
<dbReference type="SMART" id="SM00387">
    <property type="entry name" value="HATPase_c"/>
    <property type="match status" value="1"/>
</dbReference>
<comment type="catalytic activity">
    <reaction evidence="1">
        <text>ATP + protein L-histidine = ADP + protein N-phospho-L-histidine.</text>
        <dbReference type="EC" id="2.7.13.3"/>
    </reaction>
</comment>
<dbReference type="InterPro" id="IPR004358">
    <property type="entry name" value="Sig_transdc_His_kin-like_C"/>
</dbReference>
<dbReference type="GO" id="GO:0000155">
    <property type="term" value="F:phosphorelay sensor kinase activity"/>
    <property type="evidence" value="ECO:0007669"/>
    <property type="project" value="InterPro"/>
</dbReference>
<dbReference type="SUPFAM" id="SSF47384">
    <property type="entry name" value="Homodimeric domain of signal transducing histidine kinase"/>
    <property type="match status" value="1"/>
</dbReference>
<sequence length="541" mass="58943">MAASLSLDERALILAPARLGAETSRMLAAAGIGCQRTTDLARLCGWLSEGVGLAIVAEESLSDDQKSPLHQFIDGQPEWSDLPIVLLANVHSPTTGPPRERLGNLLLLQLPFDDCQLLNLSQSALRARRRQYVARDQLLELQQQLHNQTQQRQKEVQALHQTRKMEAIGQLAGGVAHDFNNLLTSIGGSFELIDRYLQQGRTDKLGGVLRMGQEAVTRAARLTHRLLAFSSRQSLDSRSVDLSALLESRPLTDLGGAINVQVRLPKNLWRVQADDQQLREALDNLLTNAAEAMPSGGEMTIEASNLRVDKARLAHEGLASGDYLRISISDNGQGMSQSTLERAFEPFFSTKPVGQGIGMGLSMVYGFSKQSHGHVALHSEIGRGSRVDLYLPRDPGNVQPQAKANHPPAPTAKADQHVLIVEDDEHVRLLVCQALAEDGLDCQVASNANEALRVLHSPRPLALLISDVGLPGMNGRQLAEIAQQLRPDLPVLFITGYAETAMARENFLGPGMQLICKPFELNHLQQRVAGMLGKRSSGANN</sequence>
<dbReference type="EC" id="2.7.13.3" evidence="2"/>
<dbReference type="InterPro" id="IPR001789">
    <property type="entry name" value="Sig_transdc_resp-reg_receiver"/>
</dbReference>
<dbReference type="PROSITE" id="PS50109">
    <property type="entry name" value="HIS_KIN"/>
    <property type="match status" value="1"/>
</dbReference>